<dbReference type="Pfam" id="PF00561">
    <property type="entry name" value="Abhydrolase_1"/>
    <property type="match status" value="1"/>
</dbReference>
<keyword evidence="3 7" id="KW-0812">Transmembrane</keyword>
<proteinExistence type="inferred from homology"/>
<evidence type="ECO:0000313" key="9">
    <source>
        <dbReference type="EMBL" id="KAB8336689.1"/>
    </source>
</evidence>
<keyword evidence="10" id="KW-1185">Reference proteome</keyword>
<dbReference type="AlphaFoldDB" id="A0A5N6KNM4"/>
<evidence type="ECO:0000256" key="1">
    <source>
        <dbReference type="ARBA" id="ARBA00004141"/>
    </source>
</evidence>
<feature type="region of interest" description="Disordered" evidence="6">
    <location>
        <begin position="710"/>
        <end position="733"/>
    </location>
</feature>
<dbReference type="InterPro" id="IPR029058">
    <property type="entry name" value="AB_hydrolase_fold"/>
</dbReference>
<feature type="transmembrane region" description="Helical" evidence="7">
    <location>
        <begin position="620"/>
        <end position="638"/>
    </location>
</feature>
<feature type="region of interest" description="Disordered" evidence="6">
    <location>
        <begin position="1"/>
        <end position="39"/>
    </location>
</feature>
<comment type="similarity">
    <text evidence="2">Belongs to the acetate uptake transporter (AceTr) (TC 2.A.96) family.</text>
</comment>
<evidence type="ECO:0000259" key="8">
    <source>
        <dbReference type="Pfam" id="PF00561"/>
    </source>
</evidence>
<dbReference type="Pfam" id="PF01184">
    <property type="entry name" value="Gpr1_Fun34_YaaH"/>
    <property type="match status" value="1"/>
</dbReference>
<dbReference type="PANTHER" id="PTHR12277:SF81">
    <property type="entry name" value="PROTEIN ABHD13"/>
    <property type="match status" value="1"/>
</dbReference>
<evidence type="ECO:0000256" key="3">
    <source>
        <dbReference type="ARBA" id="ARBA00022692"/>
    </source>
</evidence>
<organism evidence="9 10">
    <name type="scientific">Carpinus fangiana</name>
    <dbReference type="NCBI Taxonomy" id="176857"/>
    <lineage>
        <taxon>Eukaryota</taxon>
        <taxon>Viridiplantae</taxon>
        <taxon>Streptophyta</taxon>
        <taxon>Embryophyta</taxon>
        <taxon>Tracheophyta</taxon>
        <taxon>Spermatophyta</taxon>
        <taxon>Magnoliopsida</taxon>
        <taxon>eudicotyledons</taxon>
        <taxon>Gunneridae</taxon>
        <taxon>Pentapetalae</taxon>
        <taxon>rosids</taxon>
        <taxon>fabids</taxon>
        <taxon>Fagales</taxon>
        <taxon>Betulaceae</taxon>
        <taxon>Carpinus</taxon>
    </lineage>
</organism>
<dbReference type="InterPro" id="IPR000791">
    <property type="entry name" value="Gpr1/Fun34/SatP-like"/>
</dbReference>
<sequence>MRQQSRSPADSNRPHRSSSPSPDRGPQQGTPPRRVRSPALSNMSSLGFLSYLRLPFAISSVIVAGLSGLLYWKQNELIYPRNIPSGARTEVPRPADFPEYDNMHDAEEHFIPTPDGEVLHGYLLKPGNKSAYGRNNDSITILMFHGNAGNIGHRLPVAGVMDINVRCNILMLEYRGYGKSTGTPDEKGLNIDAQAGLDFIRNRQDLHKTKIIVYGQSLGGAVAIQLVARNLGAGDINGMILENTFLSMRKLIPSALPPAKYLASLCHQLWPSDETLPAIDNIPILFLSGEQDEIVPPSHMVRLYELCTAEHKRIRTFPTGTHNNTVAMAGYFDTVSEFIDHYLETRTISTHAAHSAVTWEVWGWMHSPTSLQAQPGHAASASPTGKLGTLGWRQPELQHGNDTLSPLSNHTLAHGVPGADRDSDPSRQRRMRAVVLIAQKKGITSAAMAHRIEQLEDLRNVPTHQDFYERLAAGRFAHIENSEPGQPTLQYIPVPITLKAQLGSPTALAIGAFATTLTTLGCALMGFRGVSTTNAFIGNFLAVAGIGMVITAQWELVLGNTYAYTVLSAFGFFYLGFGFIVTPGFGVADAYGGADTAEYNNAIGLFVLCKLRRCLQRRESVAAFTLVAAGYLVKADAVTDPSKASVAKNLLISGGAFAFASGMLGYYTVANLMCQEALNFNFPMGDTSRFFKRGKRTAAQAAVEDITKIGTSTSYSEPTPPNGVVSKRESSSA</sequence>
<dbReference type="GO" id="GO:0008474">
    <property type="term" value="F:palmitoyl-(protein) hydrolase activity"/>
    <property type="evidence" value="ECO:0007669"/>
    <property type="project" value="TreeGrafter"/>
</dbReference>
<feature type="transmembrane region" description="Helical" evidence="7">
    <location>
        <begin position="536"/>
        <end position="556"/>
    </location>
</feature>
<feature type="transmembrane region" description="Helical" evidence="7">
    <location>
        <begin position="51"/>
        <end position="72"/>
    </location>
</feature>
<evidence type="ECO:0000256" key="2">
    <source>
        <dbReference type="ARBA" id="ARBA00005587"/>
    </source>
</evidence>
<accession>A0A5N6KNM4</accession>
<protein>
    <recommendedName>
        <fullName evidence="8">AB hydrolase-1 domain-containing protein</fullName>
    </recommendedName>
</protein>
<feature type="transmembrane region" description="Helical" evidence="7">
    <location>
        <begin position="650"/>
        <end position="669"/>
    </location>
</feature>
<dbReference type="OrthoDB" id="10249433at2759"/>
<feature type="region of interest" description="Disordered" evidence="6">
    <location>
        <begin position="372"/>
        <end position="428"/>
    </location>
</feature>
<keyword evidence="5 7" id="KW-0472">Membrane</keyword>
<evidence type="ECO:0000256" key="7">
    <source>
        <dbReference type="SAM" id="Phobius"/>
    </source>
</evidence>
<dbReference type="Proteomes" id="UP000327013">
    <property type="component" value="Unassembled WGS sequence"/>
</dbReference>
<gene>
    <name evidence="9" type="ORF">FH972_021000</name>
</gene>
<comment type="subcellular location">
    <subcellularLocation>
        <location evidence="1">Membrane</location>
        <topology evidence="1">Multi-pass membrane protein</topology>
    </subcellularLocation>
</comment>
<feature type="compositionally biased region" description="Polar residues" evidence="6">
    <location>
        <begin position="400"/>
        <end position="411"/>
    </location>
</feature>
<dbReference type="Gene3D" id="3.40.50.1820">
    <property type="entry name" value="alpha/beta hydrolase"/>
    <property type="match status" value="1"/>
</dbReference>
<feature type="compositionally biased region" description="Polar residues" evidence="6">
    <location>
        <begin position="1"/>
        <end position="10"/>
    </location>
</feature>
<dbReference type="SUPFAM" id="SSF53474">
    <property type="entry name" value="alpha/beta-Hydrolases"/>
    <property type="match status" value="1"/>
</dbReference>
<name>A0A5N6KNM4_9ROSI</name>
<evidence type="ECO:0000313" key="10">
    <source>
        <dbReference type="Proteomes" id="UP000327013"/>
    </source>
</evidence>
<keyword evidence="4 7" id="KW-1133">Transmembrane helix</keyword>
<feature type="domain" description="AB hydrolase-1" evidence="8">
    <location>
        <begin position="140"/>
        <end position="247"/>
    </location>
</feature>
<evidence type="ECO:0000256" key="5">
    <source>
        <dbReference type="ARBA" id="ARBA00023136"/>
    </source>
</evidence>
<dbReference type="InterPro" id="IPR000073">
    <property type="entry name" value="AB_hydrolase_1"/>
</dbReference>
<dbReference type="PANTHER" id="PTHR12277">
    <property type="entry name" value="ALPHA/BETA HYDROLASE DOMAIN-CONTAINING PROTEIN"/>
    <property type="match status" value="1"/>
</dbReference>
<reference evidence="9 10" key="1">
    <citation type="submission" date="2019-06" db="EMBL/GenBank/DDBJ databases">
        <title>A chromosomal-level reference genome of Carpinus fangiana (Coryloideae, Betulaceae).</title>
        <authorList>
            <person name="Yang X."/>
            <person name="Wang Z."/>
            <person name="Zhang L."/>
            <person name="Hao G."/>
            <person name="Liu J."/>
            <person name="Yang Y."/>
        </authorList>
    </citation>
    <scope>NUCLEOTIDE SEQUENCE [LARGE SCALE GENOMIC DNA]</scope>
    <source>
        <strain evidence="9">Cfa_2016G</strain>
        <tissue evidence="9">Leaf</tissue>
    </source>
</reference>
<evidence type="ECO:0000256" key="4">
    <source>
        <dbReference type="ARBA" id="ARBA00022989"/>
    </source>
</evidence>
<feature type="transmembrane region" description="Helical" evidence="7">
    <location>
        <begin position="507"/>
        <end position="527"/>
    </location>
</feature>
<evidence type="ECO:0000256" key="6">
    <source>
        <dbReference type="SAM" id="MobiDB-lite"/>
    </source>
</evidence>
<comment type="caution">
    <text evidence="9">The sequence shown here is derived from an EMBL/GenBank/DDBJ whole genome shotgun (WGS) entry which is preliminary data.</text>
</comment>
<dbReference type="GO" id="GO:0016020">
    <property type="term" value="C:membrane"/>
    <property type="evidence" value="ECO:0007669"/>
    <property type="project" value="UniProtKB-SubCell"/>
</dbReference>
<dbReference type="EMBL" id="VIBQ01000009">
    <property type="protein sequence ID" value="KAB8336689.1"/>
    <property type="molecule type" value="Genomic_DNA"/>
</dbReference>
<feature type="transmembrane region" description="Helical" evidence="7">
    <location>
        <begin position="562"/>
        <end position="581"/>
    </location>
</feature>